<keyword evidence="4 7" id="KW-0812">Transmembrane</keyword>
<dbReference type="AlphaFoldDB" id="C5SZF2"/>
<name>C5SZF2_ACIDE</name>
<keyword evidence="3" id="KW-1003">Cell membrane</keyword>
<evidence type="ECO:0000256" key="3">
    <source>
        <dbReference type="ARBA" id="ARBA00022475"/>
    </source>
</evidence>
<protein>
    <submittedName>
        <fullName evidence="8">Lysine exporter protein (LYSE/YGGA)</fullName>
    </submittedName>
</protein>
<evidence type="ECO:0000256" key="2">
    <source>
        <dbReference type="ARBA" id="ARBA00007928"/>
    </source>
</evidence>
<dbReference type="Pfam" id="PF01810">
    <property type="entry name" value="LysE"/>
    <property type="match status" value="1"/>
</dbReference>
<feature type="transmembrane region" description="Helical" evidence="7">
    <location>
        <begin position="49"/>
        <end position="71"/>
    </location>
</feature>
<dbReference type="InterPro" id="IPR001123">
    <property type="entry name" value="LeuE-type"/>
</dbReference>
<evidence type="ECO:0000256" key="6">
    <source>
        <dbReference type="ARBA" id="ARBA00023136"/>
    </source>
</evidence>
<feature type="transmembrane region" description="Helical" evidence="7">
    <location>
        <begin position="228"/>
        <end position="247"/>
    </location>
</feature>
<dbReference type="PANTHER" id="PTHR30086">
    <property type="entry name" value="ARGININE EXPORTER PROTEIN ARGO"/>
    <property type="match status" value="1"/>
</dbReference>
<sequence>MTDRISSRGAWMSHPVTARFIWDEGASFVRLPSQSENTLALGSMTLSTWLLYVVAVLVLTVTPGPSVLMCVSTSVNLGARKALIASLGSTTAIVSIMALSALGLGAALAASELLFTWLKWLGAAYLAYLGISSLLSSASDIAVSGEVKSSTPQRLFAQGFLVGASNPKALLFFGALFPQFIVPSAPQVPQFLVLGATFIFFELLWLTIYALSASKAKQWLQKPRRARLFNRATGVIFLAAAGLLASSKRASTA</sequence>
<feature type="transmembrane region" description="Helical" evidence="7">
    <location>
        <begin position="122"/>
        <end position="143"/>
    </location>
</feature>
<gene>
    <name evidence="8" type="ORF">AcdelDRAFT_0032</name>
</gene>
<feature type="transmembrane region" description="Helical" evidence="7">
    <location>
        <begin position="155"/>
        <end position="176"/>
    </location>
</feature>
<feature type="transmembrane region" description="Helical" evidence="7">
    <location>
        <begin position="188"/>
        <end position="208"/>
    </location>
</feature>
<accession>C5SZF2</accession>
<dbReference type="GO" id="GO:0005886">
    <property type="term" value="C:plasma membrane"/>
    <property type="evidence" value="ECO:0007669"/>
    <property type="project" value="UniProtKB-SubCell"/>
</dbReference>
<dbReference type="Proteomes" id="UP000003856">
    <property type="component" value="Unassembled WGS sequence"/>
</dbReference>
<dbReference type="EMBL" id="ACQT01000001">
    <property type="protein sequence ID" value="EER62348.1"/>
    <property type="molecule type" value="Genomic_DNA"/>
</dbReference>
<keyword evidence="9" id="KW-1185">Reference proteome</keyword>
<comment type="caution">
    <text evidence="8">The sequence shown here is derived from an EMBL/GenBank/DDBJ whole genome shotgun (WGS) entry which is preliminary data.</text>
</comment>
<feature type="transmembrane region" description="Helical" evidence="7">
    <location>
        <begin position="83"/>
        <end position="110"/>
    </location>
</feature>
<dbReference type="RefSeq" id="WP_005792656.1">
    <property type="nucleotide sequence ID" value="NZ_ACQT01000001.1"/>
</dbReference>
<dbReference type="GO" id="GO:0042970">
    <property type="term" value="F:homoserine transmembrane transporter activity"/>
    <property type="evidence" value="ECO:0007669"/>
    <property type="project" value="TreeGrafter"/>
</dbReference>
<dbReference type="PANTHER" id="PTHR30086:SF14">
    <property type="entry name" value="HOMOSERINE_HOMOSERINE LACTONE EFFLUX PROTEIN"/>
    <property type="match status" value="1"/>
</dbReference>
<organism evidence="8 9">
    <name type="scientific">Acidovorax delafieldii 2AN</name>
    <dbReference type="NCBI Taxonomy" id="573060"/>
    <lineage>
        <taxon>Bacteria</taxon>
        <taxon>Pseudomonadati</taxon>
        <taxon>Pseudomonadota</taxon>
        <taxon>Betaproteobacteria</taxon>
        <taxon>Burkholderiales</taxon>
        <taxon>Comamonadaceae</taxon>
        <taxon>Acidovorax</taxon>
    </lineage>
</organism>
<evidence type="ECO:0000256" key="5">
    <source>
        <dbReference type="ARBA" id="ARBA00022989"/>
    </source>
</evidence>
<keyword evidence="5 7" id="KW-1133">Transmembrane helix</keyword>
<dbReference type="PATRIC" id="fig|573060.9.peg.5166"/>
<keyword evidence="6 7" id="KW-0472">Membrane</keyword>
<comment type="similarity">
    <text evidence="2">Belongs to the Rht family.</text>
</comment>
<evidence type="ECO:0000256" key="7">
    <source>
        <dbReference type="SAM" id="Phobius"/>
    </source>
</evidence>
<comment type="subcellular location">
    <subcellularLocation>
        <location evidence="1">Cell membrane</location>
        <topology evidence="1">Multi-pass membrane protein</topology>
    </subcellularLocation>
</comment>
<evidence type="ECO:0000313" key="9">
    <source>
        <dbReference type="Proteomes" id="UP000003856"/>
    </source>
</evidence>
<evidence type="ECO:0000256" key="4">
    <source>
        <dbReference type="ARBA" id="ARBA00022692"/>
    </source>
</evidence>
<evidence type="ECO:0000256" key="1">
    <source>
        <dbReference type="ARBA" id="ARBA00004651"/>
    </source>
</evidence>
<proteinExistence type="inferred from homology"/>
<reference evidence="8 9" key="1">
    <citation type="submission" date="2009-05" db="EMBL/GenBank/DDBJ databases">
        <title>The draft genome of Acidovorax delafieldii 2AN.</title>
        <authorList>
            <consortium name="US DOE Joint Genome Institute (JGI-PGF)"/>
            <person name="Lucas S."/>
            <person name="Copeland A."/>
            <person name="Lapidus A."/>
            <person name="Glavina del Rio T."/>
            <person name="Tice H."/>
            <person name="Bruce D."/>
            <person name="Goodwin L."/>
            <person name="Pitluck S."/>
            <person name="Larimer F."/>
            <person name="Land M.L."/>
            <person name="Hauser L."/>
            <person name="Shelobolina E.S."/>
            <person name="Picardal F."/>
            <person name="Roden E."/>
            <person name="Emerson D."/>
        </authorList>
    </citation>
    <scope>NUCLEOTIDE SEQUENCE [LARGE SCALE GENOMIC DNA]</scope>
    <source>
        <strain evidence="8 9">2AN</strain>
    </source>
</reference>
<dbReference type="PIRSF" id="PIRSF006324">
    <property type="entry name" value="LeuE"/>
    <property type="match status" value="1"/>
</dbReference>
<evidence type="ECO:0000313" key="8">
    <source>
        <dbReference type="EMBL" id="EER62348.1"/>
    </source>
</evidence>